<dbReference type="InterPro" id="IPR004839">
    <property type="entry name" value="Aminotransferase_I/II_large"/>
</dbReference>
<name>A0A2T7BJW2_9BACT</name>
<dbReference type="EMBL" id="QCYK01000001">
    <property type="protein sequence ID" value="PUZ27964.1"/>
    <property type="molecule type" value="Genomic_DNA"/>
</dbReference>
<dbReference type="Pfam" id="PF00155">
    <property type="entry name" value="Aminotran_1_2"/>
    <property type="match status" value="1"/>
</dbReference>
<dbReference type="InterPro" id="IPR015422">
    <property type="entry name" value="PyrdxlP-dep_Trfase_small"/>
</dbReference>
<protein>
    <recommendedName>
        <fullName evidence="1">Aminotransferase class I/classII large domain-containing protein</fullName>
    </recommendedName>
</protein>
<keyword evidence="3" id="KW-1185">Reference proteome</keyword>
<dbReference type="InterPro" id="IPR015424">
    <property type="entry name" value="PyrdxlP-dep_Trfase"/>
</dbReference>
<dbReference type="Gene3D" id="3.40.640.10">
    <property type="entry name" value="Type I PLP-dependent aspartate aminotransferase-like (Major domain)"/>
    <property type="match status" value="1"/>
</dbReference>
<feature type="domain" description="Aminotransferase class I/classII large" evidence="1">
    <location>
        <begin position="76"/>
        <end position="351"/>
    </location>
</feature>
<dbReference type="PANTHER" id="PTHR46577">
    <property type="entry name" value="HTH-TYPE TRANSCRIPTIONAL REGULATORY PROTEIN GABR"/>
    <property type="match status" value="1"/>
</dbReference>
<dbReference type="InterPro" id="IPR051446">
    <property type="entry name" value="HTH_trans_reg/aminotransferase"/>
</dbReference>
<dbReference type="RefSeq" id="WP_108684605.1">
    <property type="nucleotide sequence ID" value="NZ_QCYK01000001.1"/>
</dbReference>
<gene>
    <name evidence="2" type="ORF">DCC81_00280</name>
</gene>
<dbReference type="InterPro" id="IPR015421">
    <property type="entry name" value="PyrdxlP-dep_Trfase_major"/>
</dbReference>
<dbReference type="CDD" id="cd00609">
    <property type="entry name" value="AAT_like"/>
    <property type="match status" value="1"/>
</dbReference>
<evidence type="ECO:0000313" key="3">
    <source>
        <dbReference type="Proteomes" id="UP000244450"/>
    </source>
</evidence>
<comment type="caution">
    <text evidence="2">The sequence shown here is derived from an EMBL/GenBank/DDBJ whole genome shotgun (WGS) entry which is preliminary data.</text>
</comment>
<dbReference type="SUPFAM" id="SSF53383">
    <property type="entry name" value="PLP-dependent transferases"/>
    <property type="match status" value="1"/>
</dbReference>
<dbReference type="GO" id="GO:0030170">
    <property type="term" value="F:pyridoxal phosphate binding"/>
    <property type="evidence" value="ECO:0007669"/>
    <property type="project" value="InterPro"/>
</dbReference>
<evidence type="ECO:0000259" key="1">
    <source>
        <dbReference type="Pfam" id="PF00155"/>
    </source>
</evidence>
<dbReference type="OrthoDB" id="9808770at2"/>
<dbReference type="PANTHER" id="PTHR46577:SF1">
    <property type="entry name" value="HTH-TYPE TRANSCRIPTIONAL REGULATORY PROTEIN GABR"/>
    <property type="match status" value="1"/>
</dbReference>
<dbReference type="Proteomes" id="UP000244450">
    <property type="component" value="Unassembled WGS sequence"/>
</dbReference>
<proteinExistence type="predicted"/>
<evidence type="ECO:0000313" key="2">
    <source>
        <dbReference type="EMBL" id="PUZ27964.1"/>
    </source>
</evidence>
<dbReference type="AlphaFoldDB" id="A0A2T7BJW2"/>
<organism evidence="2 3">
    <name type="scientific">Chitinophaga parva</name>
    <dbReference type="NCBI Taxonomy" id="2169414"/>
    <lineage>
        <taxon>Bacteria</taxon>
        <taxon>Pseudomonadati</taxon>
        <taxon>Bacteroidota</taxon>
        <taxon>Chitinophagia</taxon>
        <taxon>Chitinophagales</taxon>
        <taxon>Chitinophagaceae</taxon>
        <taxon>Chitinophaga</taxon>
    </lineage>
</organism>
<dbReference type="Gene3D" id="3.90.1150.10">
    <property type="entry name" value="Aspartate Aminotransferase, domain 1"/>
    <property type="match status" value="1"/>
</dbReference>
<reference evidence="2 3" key="1">
    <citation type="submission" date="2018-04" db="EMBL/GenBank/DDBJ databases">
        <title>Chitinophaga fuyangensis sp. nov., isolated from soil in a chemical factory.</title>
        <authorList>
            <person name="Chen K."/>
        </authorList>
    </citation>
    <scope>NUCLEOTIDE SEQUENCE [LARGE SCALE GENOMIC DNA]</scope>
    <source>
        <strain evidence="2 3">LY-1</strain>
    </source>
</reference>
<sequence>MLNLRLNYPSVHTEMDVFQRYVAGLPEERKYHLLQPPNPPPPAATADVVAQWLQLPADTWRNTSTMMAIASGNSGLYTVLSWFQSVSKEIATDAYTFTGFRMIANTFGFPLIPIAGDEEGMLPAALEAYLQQRSTVPGTKLVYLQPTVHNPTCAVMSLERRQAIAEVLLRFPDTYILEDDAYRFLHPAPPPTFLQLLPERTVHVYSLSKNFNPFLKAAYLVYPKHIMDNIENMVRLTTSSTCALFQDFAVHLMQGEELKQIIQQKQAEGLYWYKKAAEIFYDQEFTLFPGSFHIWLHVGAHLTGQQVADYCLTQDIAVQPGVEFSVTGDDQYVRIALGAEWANPKLQSALELIAAVVRAGKIPA</sequence>
<accession>A0A2T7BJW2</accession>